<dbReference type="InterPro" id="IPR006522">
    <property type="entry name" value="Phage_virion_morphogenesis"/>
</dbReference>
<proteinExistence type="predicted"/>
<reference evidence="1 2" key="1">
    <citation type="submission" date="2020-10" db="EMBL/GenBank/DDBJ databases">
        <title>Campylobacter and Helicobacter PacBio genomes.</title>
        <authorList>
            <person name="Lane C."/>
        </authorList>
    </citation>
    <scope>NUCLEOTIDE SEQUENCE [LARGE SCALE GENOMIC DNA]</scope>
    <source>
        <strain evidence="1 2">2016D-0077</strain>
    </source>
</reference>
<name>A0A7M1LIC8_9BACT</name>
<evidence type="ECO:0000313" key="1">
    <source>
        <dbReference type="EMBL" id="QOQ87255.1"/>
    </source>
</evidence>
<accession>A0A7M1LIC8</accession>
<organism evidence="1 2">
    <name type="scientific">Campylobacter corcagiensis</name>
    <dbReference type="NCBI Taxonomy" id="1448857"/>
    <lineage>
        <taxon>Bacteria</taxon>
        <taxon>Pseudomonadati</taxon>
        <taxon>Campylobacterota</taxon>
        <taxon>Epsilonproteobacteria</taxon>
        <taxon>Campylobacterales</taxon>
        <taxon>Campylobacteraceae</taxon>
        <taxon>Campylobacter</taxon>
    </lineage>
</organism>
<keyword evidence="2" id="KW-1185">Reference proteome</keyword>
<dbReference type="OrthoDB" id="1807756at2"/>
<gene>
    <name evidence="1" type="ORF">IMC76_08615</name>
</gene>
<protein>
    <submittedName>
        <fullName evidence="1">Phage virion morphogenesis protein</fullName>
    </submittedName>
</protein>
<sequence>MPVKVTNLDEIQKSLKRLRAYTINLKPTLKAVGEMVRTSIDESFESEKSPFGKRWKPISATTAFNYAGGKRKSYYKNGKSQKKGFLQKYGIHGDKKLLYESGNLRTSWGVKADNKSVVVESYAKGGKQNFPYGLTHQFGSKGIPPRPFLPIDSSGNLEPNLKRDILEMIENDINKKATDMAVKTFIKSIKNLT</sequence>
<dbReference type="Proteomes" id="UP000594749">
    <property type="component" value="Chromosome"/>
</dbReference>
<dbReference type="Pfam" id="PF05069">
    <property type="entry name" value="Phage_tail_S"/>
    <property type="match status" value="1"/>
</dbReference>
<dbReference type="EMBL" id="CP063078">
    <property type="protein sequence ID" value="QOQ87255.1"/>
    <property type="molecule type" value="Genomic_DNA"/>
</dbReference>
<dbReference type="RefSeq" id="WP_025803614.1">
    <property type="nucleotide sequence ID" value="NZ_CP053842.1"/>
</dbReference>
<dbReference type="AlphaFoldDB" id="A0A7M1LIC8"/>
<evidence type="ECO:0000313" key="2">
    <source>
        <dbReference type="Proteomes" id="UP000594749"/>
    </source>
</evidence>